<dbReference type="EMBL" id="BARV01004113">
    <property type="protein sequence ID" value="GAI15552.1"/>
    <property type="molecule type" value="Genomic_DNA"/>
</dbReference>
<feature type="non-terminal residue" evidence="2">
    <location>
        <position position="1"/>
    </location>
</feature>
<reference evidence="2" key="1">
    <citation type="journal article" date="2014" name="Front. Microbiol.">
        <title>High frequency of phylogenetically diverse reductive dehalogenase-homologous genes in deep subseafloor sedimentary metagenomes.</title>
        <authorList>
            <person name="Kawai M."/>
            <person name="Futagami T."/>
            <person name="Toyoda A."/>
            <person name="Takaki Y."/>
            <person name="Nishi S."/>
            <person name="Hori S."/>
            <person name="Arai W."/>
            <person name="Tsubouchi T."/>
            <person name="Morono Y."/>
            <person name="Uchiyama I."/>
            <person name="Ito T."/>
            <person name="Fujiyama A."/>
            <person name="Inagaki F."/>
            <person name="Takami H."/>
        </authorList>
    </citation>
    <scope>NUCLEOTIDE SEQUENCE</scope>
    <source>
        <strain evidence="2">Expedition CK06-06</strain>
    </source>
</reference>
<name>X1L8B9_9ZZZZ</name>
<accession>X1L8B9</accession>
<evidence type="ECO:0000256" key="1">
    <source>
        <dbReference type="SAM" id="Phobius"/>
    </source>
</evidence>
<gene>
    <name evidence="2" type="ORF">S06H3_09366</name>
</gene>
<feature type="transmembrane region" description="Helical" evidence="1">
    <location>
        <begin position="20"/>
        <end position="42"/>
    </location>
</feature>
<sequence>ILNLISQILFFPAALFQTLGFLGVVLAILLGAMIGAIVGLFLKKRR</sequence>
<keyword evidence="1" id="KW-0812">Transmembrane</keyword>
<keyword evidence="1" id="KW-1133">Transmembrane helix</keyword>
<organism evidence="2">
    <name type="scientific">marine sediment metagenome</name>
    <dbReference type="NCBI Taxonomy" id="412755"/>
    <lineage>
        <taxon>unclassified sequences</taxon>
        <taxon>metagenomes</taxon>
        <taxon>ecological metagenomes</taxon>
    </lineage>
</organism>
<dbReference type="AlphaFoldDB" id="X1L8B9"/>
<proteinExistence type="predicted"/>
<protein>
    <submittedName>
        <fullName evidence="2">Uncharacterized protein</fullName>
    </submittedName>
</protein>
<evidence type="ECO:0000313" key="2">
    <source>
        <dbReference type="EMBL" id="GAI15552.1"/>
    </source>
</evidence>
<keyword evidence="1" id="KW-0472">Membrane</keyword>
<comment type="caution">
    <text evidence="2">The sequence shown here is derived from an EMBL/GenBank/DDBJ whole genome shotgun (WGS) entry which is preliminary data.</text>
</comment>